<dbReference type="AlphaFoldDB" id="A0A1G9U7Y2"/>
<accession>A0A1G9U7Y2</accession>
<feature type="region of interest" description="Disordered" evidence="7">
    <location>
        <begin position="112"/>
        <end position="134"/>
    </location>
</feature>
<feature type="domain" description="Rieske" evidence="8">
    <location>
        <begin position="8"/>
        <end position="108"/>
    </location>
</feature>
<keyword evidence="3" id="KW-0560">Oxidoreductase</keyword>
<dbReference type="EMBL" id="FNDJ01000047">
    <property type="protein sequence ID" value="SDM55978.1"/>
    <property type="molecule type" value="Genomic_DNA"/>
</dbReference>
<dbReference type="SUPFAM" id="SSF50022">
    <property type="entry name" value="ISP domain"/>
    <property type="match status" value="1"/>
</dbReference>
<protein>
    <submittedName>
        <fullName evidence="9">Nitrite reductase (NADH) small subunit</fullName>
    </submittedName>
</protein>
<dbReference type="InterPro" id="IPR017941">
    <property type="entry name" value="Rieske_2Fe-2S"/>
</dbReference>
<evidence type="ECO:0000256" key="5">
    <source>
        <dbReference type="ARBA" id="ARBA00023014"/>
    </source>
</evidence>
<dbReference type="InterPro" id="IPR017881">
    <property type="entry name" value="NirD"/>
</dbReference>
<evidence type="ECO:0000256" key="2">
    <source>
        <dbReference type="ARBA" id="ARBA00022723"/>
    </source>
</evidence>
<sequence>MSRRTSWTQVCDYTVMLPERGVCALVDGVQVALFRTYDGGVHAVGNRDPFSGAYVLSRGIVGTRKDEPTVASPLHKQVFSLVSGVCLDEEAVSVPVYRVRVRDGRVEVSLSSLSGSQEAGSGTARGHTPLPLGG</sequence>
<dbReference type="RefSeq" id="WP_090946940.1">
    <property type="nucleotide sequence ID" value="NZ_FNDJ01000047.1"/>
</dbReference>
<keyword evidence="4" id="KW-0408">Iron</keyword>
<dbReference type="InterPro" id="IPR036922">
    <property type="entry name" value="Rieske_2Fe-2S_sf"/>
</dbReference>
<keyword evidence="2" id="KW-0479">Metal-binding</keyword>
<dbReference type="GO" id="GO:0042128">
    <property type="term" value="P:nitrate assimilation"/>
    <property type="evidence" value="ECO:0007669"/>
    <property type="project" value="UniProtKB-KW"/>
</dbReference>
<gene>
    <name evidence="9" type="ORF">SAMN05421869_14738</name>
</gene>
<dbReference type="InterPro" id="IPR012748">
    <property type="entry name" value="Rieske-like_NirD"/>
</dbReference>
<evidence type="ECO:0000256" key="3">
    <source>
        <dbReference type="ARBA" id="ARBA00023002"/>
    </source>
</evidence>
<dbReference type="PROSITE" id="PS51296">
    <property type="entry name" value="RIESKE"/>
    <property type="match status" value="1"/>
</dbReference>
<reference evidence="9 10" key="1">
    <citation type="submission" date="2016-10" db="EMBL/GenBank/DDBJ databases">
        <authorList>
            <person name="de Groot N.N."/>
        </authorList>
    </citation>
    <scope>NUCLEOTIDE SEQUENCE [LARGE SCALE GENOMIC DNA]</scope>
    <source>
        <strain evidence="9 10">CGMCC 4.6533</strain>
    </source>
</reference>
<dbReference type="STRING" id="633440.SAMN05421869_14738"/>
<dbReference type="GO" id="GO:0016705">
    <property type="term" value="F:oxidoreductase activity, acting on paired donors, with incorporation or reduction of molecular oxygen"/>
    <property type="evidence" value="ECO:0007669"/>
    <property type="project" value="UniProtKB-ARBA"/>
</dbReference>
<keyword evidence="10" id="KW-1185">Reference proteome</keyword>
<keyword evidence="5" id="KW-0411">Iron-sulfur</keyword>
<dbReference type="PANTHER" id="PTHR40562:SF1">
    <property type="entry name" value="NITRITE REDUCTASE (NADH) SMALL SUBUNIT"/>
    <property type="match status" value="1"/>
</dbReference>
<dbReference type="GO" id="GO:0004497">
    <property type="term" value="F:monooxygenase activity"/>
    <property type="evidence" value="ECO:0007669"/>
    <property type="project" value="UniProtKB-ARBA"/>
</dbReference>
<dbReference type="OrthoDB" id="3213360at2"/>
<dbReference type="PROSITE" id="PS51300">
    <property type="entry name" value="NIRD"/>
    <property type="match status" value="1"/>
</dbReference>
<keyword evidence="6" id="KW-0534">Nitrate assimilation</keyword>
<evidence type="ECO:0000313" key="9">
    <source>
        <dbReference type="EMBL" id="SDM55978.1"/>
    </source>
</evidence>
<evidence type="ECO:0000256" key="6">
    <source>
        <dbReference type="ARBA" id="ARBA00023063"/>
    </source>
</evidence>
<dbReference type="GO" id="GO:0046872">
    <property type="term" value="F:metal ion binding"/>
    <property type="evidence" value="ECO:0007669"/>
    <property type="project" value="UniProtKB-KW"/>
</dbReference>
<name>A0A1G9U7Y2_9ACTN</name>
<dbReference type="GO" id="GO:0051537">
    <property type="term" value="F:2 iron, 2 sulfur cluster binding"/>
    <property type="evidence" value="ECO:0007669"/>
    <property type="project" value="UniProtKB-KW"/>
</dbReference>
<keyword evidence="1" id="KW-0001">2Fe-2S</keyword>
<dbReference type="Proteomes" id="UP000199202">
    <property type="component" value="Unassembled WGS sequence"/>
</dbReference>
<dbReference type="NCBIfam" id="TIGR02378">
    <property type="entry name" value="nirD_assim_sml"/>
    <property type="match status" value="1"/>
</dbReference>
<evidence type="ECO:0000313" key="10">
    <source>
        <dbReference type="Proteomes" id="UP000199202"/>
    </source>
</evidence>
<proteinExistence type="predicted"/>
<dbReference type="Gene3D" id="2.102.10.10">
    <property type="entry name" value="Rieske [2Fe-2S] iron-sulphur domain"/>
    <property type="match status" value="1"/>
</dbReference>
<evidence type="ECO:0000256" key="4">
    <source>
        <dbReference type="ARBA" id="ARBA00023004"/>
    </source>
</evidence>
<dbReference type="PANTHER" id="PTHR40562">
    <property type="match status" value="1"/>
</dbReference>
<dbReference type="GO" id="GO:0008942">
    <property type="term" value="F:nitrite reductase [NAD(P)H] activity"/>
    <property type="evidence" value="ECO:0007669"/>
    <property type="project" value="InterPro"/>
</dbReference>
<evidence type="ECO:0000256" key="7">
    <source>
        <dbReference type="SAM" id="MobiDB-lite"/>
    </source>
</evidence>
<dbReference type="CDD" id="cd03529">
    <property type="entry name" value="Rieske_NirD"/>
    <property type="match status" value="1"/>
</dbReference>
<dbReference type="Pfam" id="PF13806">
    <property type="entry name" value="Rieske_2"/>
    <property type="match status" value="1"/>
</dbReference>
<evidence type="ECO:0000259" key="8">
    <source>
        <dbReference type="PROSITE" id="PS51296"/>
    </source>
</evidence>
<organism evidence="9 10">
    <name type="scientific">Nonomuraea jiangxiensis</name>
    <dbReference type="NCBI Taxonomy" id="633440"/>
    <lineage>
        <taxon>Bacteria</taxon>
        <taxon>Bacillati</taxon>
        <taxon>Actinomycetota</taxon>
        <taxon>Actinomycetes</taxon>
        <taxon>Streptosporangiales</taxon>
        <taxon>Streptosporangiaceae</taxon>
        <taxon>Nonomuraea</taxon>
    </lineage>
</organism>
<evidence type="ECO:0000256" key="1">
    <source>
        <dbReference type="ARBA" id="ARBA00022714"/>
    </source>
</evidence>